<dbReference type="EMBL" id="ASPP01021999">
    <property type="protein sequence ID" value="ETO11819.1"/>
    <property type="molecule type" value="Genomic_DNA"/>
</dbReference>
<sequence>MFLFCRNTGLLIEYDKNINIFQFHQRSVCRSIAPLFKYAYVCVNDAILFFGGFHYPNASKAVHKYSIRENKWMAFENALPSPLYYCVAILNEENNHIHIIGGKDDKMTTVSTHMETKVYLWDPLQLSKHEIKIINQYWIRILDLKLGWIDDFNKFIFKYCR</sequence>
<dbReference type="Gene3D" id="2.120.10.80">
    <property type="entry name" value="Kelch-type beta propeller"/>
    <property type="match status" value="1"/>
</dbReference>
<protein>
    <recommendedName>
        <fullName evidence="3">Kelch motif family protein</fullName>
    </recommendedName>
</protein>
<dbReference type="Proteomes" id="UP000023152">
    <property type="component" value="Unassembled WGS sequence"/>
</dbReference>
<organism evidence="1 2">
    <name type="scientific">Reticulomyxa filosa</name>
    <dbReference type="NCBI Taxonomy" id="46433"/>
    <lineage>
        <taxon>Eukaryota</taxon>
        <taxon>Sar</taxon>
        <taxon>Rhizaria</taxon>
        <taxon>Retaria</taxon>
        <taxon>Foraminifera</taxon>
        <taxon>Monothalamids</taxon>
        <taxon>Reticulomyxidae</taxon>
        <taxon>Reticulomyxa</taxon>
    </lineage>
</organism>
<evidence type="ECO:0000313" key="2">
    <source>
        <dbReference type="Proteomes" id="UP000023152"/>
    </source>
</evidence>
<reference evidence="1 2" key="1">
    <citation type="journal article" date="2013" name="Curr. Biol.">
        <title>The Genome of the Foraminiferan Reticulomyxa filosa.</title>
        <authorList>
            <person name="Glockner G."/>
            <person name="Hulsmann N."/>
            <person name="Schleicher M."/>
            <person name="Noegel A.A."/>
            <person name="Eichinger L."/>
            <person name="Gallinger C."/>
            <person name="Pawlowski J."/>
            <person name="Sierra R."/>
            <person name="Euteneuer U."/>
            <person name="Pillet L."/>
            <person name="Moustafa A."/>
            <person name="Platzer M."/>
            <person name="Groth M."/>
            <person name="Szafranski K."/>
            <person name="Schliwa M."/>
        </authorList>
    </citation>
    <scope>NUCLEOTIDE SEQUENCE [LARGE SCALE GENOMIC DNA]</scope>
</reference>
<evidence type="ECO:0008006" key="3">
    <source>
        <dbReference type="Google" id="ProtNLM"/>
    </source>
</evidence>
<name>X6MD53_RETFI</name>
<evidence type="ECO:0000313" key="1">
    <source>
        <dbReference type="EMBL" id="ETO11819.1"/>
    </source>
</evidence>
<comment type="caution">
    <text evidence="1">The sequence shown here is derived from an EMBL/GenBank/DDBJ whole genome shotgun (WGS) entry which is preliminary data.</text>
</comment>
<dbReference type="AlphaFoldDB" id="X6MD53"/>
<gene>
    <name evidence="1" type="ORF">RFI_25558</name>
</gene>
<proteinExistence type="predicted"/>
<keyword evidence="2" id="KW-1185">Reference proteome</keyword>
<accession>X6MD53</accession>
<dbReference type="SUPFAM" id="SSF117281">
    <property type="entry name" value="Kelch motif"/>
    <property type="match status" value="1"/>
</dbReference>
<dbReference type="InterPro" id="IPR015915">
    <property type="entry name" value="Kelch-typ_b-propeller"/>
</dbReference>